<proteinExistence type="predicted"/>
<dbReference type="AlphaFoldDB" id="A0AAV2E6Z9"/>
<gene>
    <name evidence="1" type="ORF">LTRI10_LOCUS22836</name>
</gene>
<protein>
    <submittedName>
        <fullName evidence="1">Uncharacterized protein</fullName>
    </submittedName>
</protein>
<accession>A0AAV2E6Z9</accession>
<dbReference type="Proteomes" id="UP001497516">
    <property type="component" value="Chromosome 4"/>
</dbReference>
<dbReference type="EMBL" id="OZ034817">
    <property type="protein sequence ID" value="CAL1381458.1"/>
    <property type="molecule type" value="Genomic_DNA"/>
</dbReference>
<name>A0AAV2E6Z9_9ROSI</name>
<sequence length="81" mass="9646">MRFSVTNLQQRIRQRCMQLRWRQRREGIGGLIGIPLRRLLQSGSPFVRWAIDLQQVSFGSSIESFIRYLQASDIVEVRRKR</sequence>
<reference evidence="1 2" key="1">
    <citation type="submission" date="2024-04" db="EMBL/GenBank/DDBJ databases">
        <authorList>
            <person name="Fracassetti M."/>
        </authorList>
    </citation>
    <scope>NUCLEOTIDE SEQUENCE [LARGE SCALE GENOMIC DNA]</scope>
</reference>
<organism evidence="1 2">
    <name type="scientific">Linum trigynum</name>
    <dbReference type="NCBI Taxonomy" id="586398"/>
    <lineage>
        <taxon>Eukaryota</taxon>
        <taxon>Viridiplantae</taxon>
        <taxon>Streptophyta</taxon>
        <taxon>Embryophyta</taxon>
        <taxon>Tracheophyta</taxon>
        <taxon>Spermatophyta</taxon>
        <taxon>Magnoliopsida</taxon>
        <taxon>eudicotyledons</taxon>
        <taxon>Gunneridae</taxon>
        <taxon>Pentapetalae</taxon>
        <taxon>rosids</taxon>
        <taxon>fabids</taxon>
        <taxon>Malpighiales</taxon>
        <taxon>Linaceae</taxon>
        <taxon>Linum</taxon>
    </lineage>
</organism>
<keyword evidence="2" id="KW-1185">Reference proteome</keyword>
<evidence type="ECO:0000313" key="1">
    <source>
        <dbReference type="EMBL" id="CAL1381458.1"/>
    </source>
</evidence>
<evidence type="ECO:0000313" key="2">
    <source>
        <dbReference type="Proteomes" id="UP001497516"/>
    </source>
</evidence>